<feature type="compositionally biased region" description="Low complexity" evidence="2">
    <location>
        <begin position="295"/>
        <end position="314"/>
    </location>
</feature>
<keyword evidence="5" id="KW-1185">Reference proteome</keyword>
<dbReference type="AlphaFoldDB" id="A0A4Q7L830"/>
<dbReference type="Proteomes" id="UP000294257">
    <property type="component" value="Unassembled WGS sequence"/>
</dbReference>
<comment type="caution">
    <text evidence="4">The sequence shown here is derived from an EMBL/GenBank/DDBJ whole genome shotgun (WGS) entry which is preliminary data.</text>
</comment>
<dbReference type="Pfam" id="PF00823">
    <property type="entry name" value="PPE"/>
    <property type="match status" value="1"/>
</dbReference>
<feature type="domain" description="PPE" evidence="3">
    <location>
        <begin position="50"/>
        <end position="140"/>
    </location>
</feature>
<feature type="compositionally biased region" description="Pro residues" evidence="2">
    <location>
        <begin position="272"/>
        <end position="283"/>
    </location>
</feature>
<dbReference type="OrthoDB" id="3681508at2"/>
<evidence type="ECO:0000313" key="5">
    <source>
        <dbReference type="Proteomes" id="UP000294257"/>
    </source>
</evidence>
<sequence length="374" mass="38377">MSGENSILPGGCLPKLPRCWPPLPPADPDSLNDKVNWMTYSHDEMYGMVNSGVDLAGANSVAAEWARLGTELEEIGDDLTDVLRTLHHAWSGQAADRAREHFFALADWCGRTGESAKDVANCVTVEADNAQDARNSMPKPIRDSPFPPTIPPQTATTEAASGGTSPSSAMVNGGIATGDMLIVDPGPQSREQREAHKQAAEVMQRFQSNSREVYGTVPQFHKPGLIDRYGPQPQPPEQPKPTPPPNPGPVPPPLPGPGPTRGPSGGGSPVPGGSPAPGQPGRPAPGGVPSGPHVGAAAPEPEAARPAAAAAGQPGRPGGAGQQGMGGMPMGGASGGRGGDDIEHKSAYVAEDADLFGPPPPVAPPVIGEDHKRA</sequence>
<protein>
    <submittedName>
        <fullName evidence="4">PPE family protein</fullName>
    </submittedName>
</protein>
<dbReference type="SUPFAM" id="SSF140459">
    <property type="entry name" value="PE/PPE dimer-like"/>
    <property type="match status" value="1"/>
</dbReference>
<feature type="region of interest" description="Disordered" evidence="2">
    <location>
        <begin position="221"/>
        <end position="374"/>
    </location>
</feature>
<feature type="compositionally biased region" description="Basic and acidic residues" evidence="2">
    <location>
        <begin position="190"/>
        <end position="199"/>
    </location>
</feature>
<reference evidence="4 5" key="1">
    <citation type="submission" date="2019-02" db="EMBL/GenBank/DDBJ databases">
        <title>Genomic Encyclopedia of Type Strains, Phase IV (KMG-IV): sequencing the most valuable type-strain genomes for metagenomic binning, comparative biology and taxonomic classification.</title>
        <authorList>
            <person name="Goeker M."/>
        </authorList>
    </citation>
    <scope>NUCLEOTIDE SEQUENCE [LARGE SCALE GENOMIC DNA]</scope>
    <source>
        <strain evidence="4 5">DSM 101727</strain>
    </source>
</reference>
<feature type="region of interest" description="Disordered" evidence="2">
    <location>
        <begin position="131"/>
        <end position="202"/>
    </location>
</feature>
<feature type="compositionally biased region" description="Pro residues" evidence="2">
    <location>
        <begin position="232"/>
        <end position="260"/>
    </location>
</feature>
<gene>
    <name evidence="4" type="ORF">EV193_101956</name>
</gene>
<dbReference type="InterPro" id="IPR000030">
    <property type="entry name" value="PPE_dom"/>
</dbReference>
<feature type="compositionally biased region" description="Gly residues" evidence="2">
    <location>
        <begin position="315"/>
        <end position="337"/>
    </location>
</feature>
<evidence type="ECO:0000259" key="3">
    <source>
        <dbReference type="Pfam" id="PF00823"/>
    </source>
</evidence>
<evidence type="ECO:0000256" key="1">
    <source>
        <dbReference type="ARBA" id="ARBA00010652"/>
    </source>
</evidence>
<accession>A0A4Q7L830</accession>
<organism evidence="4 5">
    <name type="scientific">Herbihabitans rhizosphaerae</name>
    <dbReference type="NCBI Taxonomy" id="1872711"/>
    <lineage>
        <taxon>Bacteria</taxon>
        <taxon>Bacillati</taxon>
        <taxon>Actinomycetota</taxon>
        <taxon>Actinomycetes</taxon>
        <taxon>Pseudonocardiales</taxon>
        <taxon>Pseudonocardiaceae</taxon>
        <taxon>Herbihabitans</taxon>
    </lineage>
</organism>
<name>A0A4Q7L830_9PSEU</name>
<proteinExistence type="inferred from homology"/>
<evidence type="ECO:0000256" key="2">
    <source>
        <dbReference type="SAM" id="MobiDB-lite"/>
    </source>
</evidence>
<feature type="compositionally biased region" description="Low complexity" evidence="2">
    <location>
        <begin position="154"/>
        <end position="169"/>
    </location>
</feature>
<dbReference type="InterPro" id="IPR038332">
    <property type="entry name" value="PPE_sf"/>
</dbReference>
<comment type="similarity">
    <text evidence="1">Belongs to the mycobacterial PPE family.</text>
</comment>
<dbReference type="EMBL" id="SGWQ01000001">
    <property type="protein sequence ID" value="RZS45070.1"/>
    <property type="molecule type" value="Genomic_DNA"/>
</dbReference>
<evidence type="ECO:0000313" key="4">
    <source>
        <dbReference type="EMBL" id="RZS45070.1"/>
    </source>
</evidence>
<dbReference type="RefSeq" id="WP_130342656.1">
    <property type="nucleotide sequence ID" value="NZ_SGWQ01000001.1"/>
</dbReference>
<dbReference type="Gene3D" id="1.20.1260.20">
    <property type="entry name" value="PPE superfamily"/>
    <property type="match status" value="1"/>
</dbReference>